<evidence type="ECO:0000256" key="1">
    <source>
        <dbReference type="SAM" id="MobiDB-lite"/>
    </source>
</evidence>
<protein>
    <submittedName>
        <fullName evidence="2">Uncharacterized protein</fullName>
    </submittedName>
</protein>
<evidence type="ECO:0000313" key="2">
    <source>
        <dbReference type="EMBL" id="CAE6956425.1"/>
    </source>
</evidence>
<organism evidence="2 3">
    <name type="scientific">Symbiodinium natans</name>
    <dbReference type="NCBI Taxonomy" id="878477"/>
    <lineage>
        <taxon>Eukaryota</taxon>
        <taxon>Sar</taxon>
        <taxon>Alveolata</taxon>
        <taxon>Dinophyceae</taxon>
        <taxon>Suessiales</taxon>
        <taxon>Symbiodiniaceae</taxon>
        <taxon>Symbiodinium</taxon>
    </lineage>
</organism>
<feature type="compositionally biased region" description="Polar residues" evidence="1">
    <location>
        <begin position="309"/>
        <end position="325"/>
    </location>
</feature>
<feature type="compositionally biased region" description="Polar residues" evidence="1">
    <location>
        <begin position="367"/>
        <end position="383"/>
    </location>
</feature>
<name>A0A812HMY2_9DINO</name>
<comment type="caution">
    <text evidence="2">The sequence shown here is derived from an EMBL/GenBank/DDBJ whole genome shotgun (WGS) entry which is preliminary data.</text>
</comment>
<reference evidence="2" key="1">
    <citation type="submission" date="2021-02" db="EMBL/GenBank/DDBJ databases">
        <authorList>
            <person name="Dougan E. K."/>
            <person name="Rhodes N."/>
            <person name="Thang M."/>
            <person name="Chan C."/>
        </authorList>
    </citation>
    <scope>NUCLEOTIDE SEQUENCE</scope>
</reference>
<feature type="region of interest" description="Disordered" evidence="1">
    <location>
        <begin position="308"/>
        <end position="328"/>
    </location>
</feature>
<feature type="compositionally biased region" description="Low complexity" evidence="1">
    <location>
        <begin position="384"/>
        <end position="396"/>
    </location>
</feature>
<gene>
    <name evidence="2" type="ORF">SNAT2548_LOCUS1757</name>
</gene>
<accession>A0A812HMY2</accession>
<dbReference type="Proteomes" id="UP000604046">
    <property type="component" value="Unassembled WGS sequence"/>
</dbReference>
<feature type="region of interest" description="Disordered" evidence="1">
    <location>
        <begin position="240"/>
        <end position="295"/>
    </location>
</feature>
<feature type="region of interest" description="Disordered" evidence="1">
    <location>
        <begin position="359"/>
        <end position="397"/>
    </location>
</feature>
<dbReference type="AlphaFoldDB" id="A0A812HMY2"/>
<feature type="compositionally biased region" description="Basic and acidic residues" evidence="1">
    <location>
        <begin position="286"/>
        <end position="295"/>
    </location>
</feature>
<sequence length="440" mass="46358">MAPPGHHPVQPHGPASMVPLPSQALLYEATEDDRLLQSMGQVPVWRPAPLPQTHPAHGPAFLQSERTEPFVGHPPQWPAAGGPLSHVPTMCGSPPSHPWMGGQSAPSPTWLTPPELPIPCFAPQELPNPNQGQGGPTIGMWFAQQQLESHAYHPPPHSMPTAGPMMGMQQMVQHQRGMDFAHDAAPAMTAPGPMMGMQQMVQHQRGMDFVHNVAPAMTAPGPMMGTQQMVQHQRGMDFTHNVAPAASGPSHGGSVPLMTPRRDPASLPREPLTSQGPAGGPGGVRDPNDAGRQLHDTAPAAFPALHRNVGNQMTCPGPGQSSDQGAGTMDSCLPLHMLNSAIRKLPWDALAATTGLSRPMRVASPDGSPTPQSHDPATSVNHSPMQQAPQQMPPAAREMPGLDPMAAARDSVGGAPVHSRCSVGPLLWTPVPIEPPNAGQ</sequence>
<proteinExistence type="predicted"/>
<keyword evidence="3" id="KW-1185">Reference proteome</keyword>
<evidence type="ECO:0000313" key="3">
    <source>
        <dbReference type="Proteomes" id="UP000604046"/>
    </source>
</evidence>
<dbReference type="EMBL" id="CAJNDS010000102">
    <property type="protein sequence ID" value="CAE6956425.1"/>
    <property type="molecule type" value="Genomic_DNA"/>
</dbReference>